<name>A0A075WEH3_ARCFL</name>
<dbReference type="InterPro" id="IPR003593">
    <property type="entry name" value="AAA+_ATPase"/>
</dbReference>
<organism evidence="2 3">
    <name type="scientific">Archaeoglobus fulgidus DSM 8774</name>
    <dbReference type="NCBI Taxonomy" id="1344584"/>
    <lineage>
        <taxon>Archaea</taxon>
        <taxon>Methanobacteriati</taxon>
        <taxon>Methanobacteriota</taxon>
        <taxon>Archaeoglobi</taxon>
        <taxon>Archaeoglobales</taxon>
        <taxon>Archaeoglobaceae</taxon>
        <taxon>Archaeoglobus</taxon>
    </lineage>
</organism>
<dbReference type="InterPro" id="IPR050513">
    <property type="entry name" value="RavA_ATPases"/>
</dbReference>
<evidence type="ECO:0000313" key="2">
    <source>
        <dbReference type="EMBL" id="AIG98396.1"/>
    </source>
</evidence>
<dbReference type="RefSeq" id="WP_048095764.1">
    <property type="nucleotide sequence ID" value="NZ_CP006577.1"/>
</dbReference>
<dbReference type="PANTHER" id="PTHR32204:SF0">
    <property type="entry name" value="ATPASE RAVA"/>
    <property type="match status" value="1"/>
</dbReference>
<dbReference type="SMART" id="SM00382">
    <property type="entry name" value="AAA"/>
    <property type="match status" value="1"/>
</dbReference>
<keyword evidence="2" id="KW-0378">Hydrolase</keyword>
<dbReference type="CDD" id="cd00009">
    <property type="entry name" value="AAA"/>
    <property type="match status" value="1"/>
</dbReference>
<dbReference type="PANTHER" id="PTHR32204">
    <property type="entry name" value="ATPASE RAVA"/>
    <property type="match status" value="1"/>
</dbReference>
<dbReference type="KEGG" id="afg:AFULGI_00016350"/>
<dbReference type="SUPFAM" id="SSF52540">
    <property type="entry name" value="P-loop containing nucleoside triphosphate hydrolases"/>
    <property type="match status" value="1"/>
</dbReference>
<dbReference type="EMBL" id="CP006577">
    <property type="protein sequence ID" value="AIG98396.1"/>
    <property type="molecule type" value="Genomic_DNA"/>
</dbReference>
<dbReference type="Pfam" id="PF20030">
    <property type="entry name" value="bpMoxR"/>
    <property type="match status" value="1"/>
</dbReference>
<accession>A0A075WEH3</accession>
<reference evidence="2 3" key="1">
    <citation type="submission" date="2013-07" db="EMBL/GenBank/DDBJ databases">
        <title>Genome of Archaeoglobus fulgidus.</title>
        <authorList>
            <person name="Fiebig A."/>
            <person name="Birkeland N.-K."/>
        </authorList>
    </citation>
    <scope>NUCLEOTIDE SEQUENCE [LARGE SCALE GENOMIC DNA]</scope>
    <source>
        <strain evidence="2 3">DSM 8774</strain>
    </source>
</reference>
<dbReference type="Gene3D" id="3.40.50.300">
    <property type="entry name" value="P-loop containing nucleotide triphosphate hydrolases"/>
    <property type="match status" value="1"/>
</dbReference>
<dbReference type="Pfam" id="PF17868">
    <property type="entry name" value="AAA_lid_8"/>
    <property type="match status" value="1"/>
</dbReference>
<dbReference type="GeneID" id="24795136"/>
<gene>
    <name evidence="2" type="ORF">AFULGI_00016350</name>
</gene>
<dbReference type="InterPro" id="IPR045427">
    <property type="entry name" value="MoxR"/>
</dbReference>
<dbReference type="InterPro" id="IPR027417">
    <property type="entry name" value="P-loop_NTPase"/>
</dbReference>
<dbReference type="AlphaFoldDB" id="A0A075WEH3"/>
<dbReference type="GO" id="GO:0016787">
    <property type="term" value="F:hydrolase activity"/>
    <property type="evidence" value="ECO:0007669"/>
    <property type="project" value="UniProtKB-KW"/>
</dbReference>
<proteinExistence type="predicted"/>
<dbReference type="InterPro" id="IPR041538">
    <property type="entry name" value="RavA-like_AAA_lid"/>
</dbReference>
<evidence type="ECO:0000259" key="1">
    <source>
        <dbReference type="SMART" id="SM00382"/>
    </source>
</evidence>
<sequence length="368" mass="42143">MEVESRKLQNIVLEMCEYFKEREELVKLLILAVLSKQHVYILGSPGTAKSAIARAIASHFDAKYFEWLVTRFTTPEELFGPIDLTALEKGEYKRITANKLPEAEIAFVDEIFKANSAILNSLLSIINERIYHDGGIVKVPLNTLIAASNELPEDEKEFAALYDRLLIRYVVEYIKNDGNFEEMLKRSDDYTPKTKIAKDELKIMQEHVAKVDISPILPTIVELRRSFRENGIILSDRRFKQAIAVVKAHAFFHGRNAAATDDLRVLQHIMWDSPEQMRTVRSVIMDVVDPFARKVMEYKDIINDYTSKLQGKIDPAEVQEIMAKLKVIESEIKELSKMALSSGRDTAELDEILDEIQSLKVSMLDKMF</sequence>
<feature type="domain" description="AAA+ ATPase" evidence="1">
    <location>
        <begin position="35"/>
        <end position="172"/>
    </location>
</feature>
<dbReference type="Proteomes" id="UP000028501">
    <property type="component" value="Chromosome"/>
</dbReference>
<protein>
    <submittedName>
        <fullName evidence="2">MoxR-like ATPase</fullName>
        <ecNumber evidence="2">3.6.3.-</ecNumber>
    </submittedName>
</protein>
<dbReference type="EC" id="3.6.3.-" evidence="2"/>
<dbReference type="HOGENOM" id="CLU_018678_0_1_2"/>
<evidence type="ECO:0000313" key="3">
    <source>
        <dbReference type="Proteomes" id="UP000028501"/>
    </source>
</evidence>